<proteinExistence type="predicted"/>
<dbReference type="EMBL" id="JABFNT010000123">
    <property type="protein sequence ID" value="NOJ82332.1"/>
    <property type="molecule type" value="Genomic_DNA"/>
</dbReference>
<organism evidence="2 3">
    <name type="scientific">Myxococcus xanthus</name>
    <dbReference type="NCBI Taxonomy" id="34"/>
    <lineage>
        <taxon>Bacteria</taxon>
        <taxon>Pseudomonadati</taxon>
        <taxon>Myxococcota</taxon>
        <taxon>Myxococcia</taxon>
        <taxon>Myxococcales</taxon>
        <taxon>Cystobacterineae</taxon>
        <taxon>Myxococcaceae</taxon>
        <taxon>Myxococcus</taxon>
    </lineage>
</organism>
<gene>
    <name evidence="2" type="ORF">HNV28_29075</name>
</gene>
<reference evidence="2 3" key="1">
    <citation type="submission" date="2020-05" db="EMBL/GenBank/DDBJ databases">
        <authorList>
            <person name="Whitworth D."/>
        </authorList>
    </citation>
    <scope>NUCLEOTIDE SEQUENCE [LARGE SCALE GENOMIC DNA]</scope>
    <source>
        <strain evidence="2 3">AM005</strain>
    </source>
</reference>
<name>A0A7Y4MU78_MYXXA</name>
<dbReference type="InterPro" id="IPR012340">
    <property type="entry name" value="NA-bd_OB-fold"/>
</dbReference>
<evidence type="ECO:0000256" key="1">
    <source>
        <dbReference type="SAM" id="SignalP"/>
    </source>
</evidence>
<comment type="caution">
    <text evidence="2">The sequence shown here is derived from an EMBL/GenBank/DDBJ whole genome shotgun (WGS) entry which is preliminary data.</text>
</comment>
<dbReference type="AlphaFoldDB" id="A0A7Y4MU78"/>
<feature type="signal peptide" evidence="1">
    <location>
        <begin position="1"/>
        <end position="21"/>
    </location>
</feature>
<dbReference type="Proteomes" id="UP000533080">
    <property type="component" value="Unassembled WGS sequence"/>
</dbReference>
<evidence type="ECO:0000313" key="3">
    <source>
        <dbReference type="Proteomes" id="UP000533080"/>
    </source>
</evidence>
<protein>
    <recommendedName>
        <fullName evidence="4">Lipoprotein</fullName>
    </recommendedName>
</protein>
<dbReference type="Pfam" id="PF12869">
    <property type="entry name" value="tRNA_anti-like"/>
    <property type="match status" value="1"/>
</dbReference>
<accession>A0A7Y4MU78</accession>
<evidence type="ECO:0008006" key="4">
    <source>
        <dbReference type="Google" id="ProtNLM"/>
    </source>
</evidence>
<dbReference type="InterPro" id="IPR024422">
    <property type="entry name" value="Protein_unknown_function_OB"/>
</dbReference>
<sequence>MKQILLIVFGGLGMCCFGTCALGALGAATGKPGGNRPAAASTPSAEVTARWVDMTTLLSEYRDNEVRADSNFKGQFVQTAGVVDDVKKDLFGSIYVTLGTGRQFEIPQVQCFFDESQSKKAATLTKGSRVTVRGRVEGLMMNVLMRRCEFIGL</sequence>
<feature type="chain" id="PRO_5031181561" description="Lipoprotein" evidence="1">
    <location>
        <begin position="22"/>
        <end position="153"/>
    </location>
</feature>
<dbReference type="Gene3D" id="2.40.50.140">
    <property type="entry name" value="Nucleic acid-binding proteins"/>
    <property type="match status" value="1"/>
</dbReference>
<evidence type="ECO:0000313" key="2">
    <source>
        <dbReference type="EMBL" id="NOJ82332.1"/>
    </source>
</evidence>
<keyword evidence="1" id="KW-0732">Signal</keyword>